<dbReference type="PANTHER" id="PTHR30024:SF47">
    <property type="entry name" value="TAURINE-BINDING PERIPLASMIC PROTEIN"/>
    <property type="match status" value="1"/>
</dbReference>
<sequence>MASVAGDFEPRDLIMRYVKHLTIIVGVIAALLLATGCRDSRTIPMANGRPQITIMVGGLEKVIYLPAMLTEKLGFFEKNDIDVKLLGEQSGASAETALLTGDVQAVVGFYDHTIDLQAKEQCLTSVVQFADVPGEVELVSKADAAGINSLADLRGKNLGVTSLGSSTDFLTQALTGQSGMTTADYTRVKVGAGQTFIAGMNHNGIDAGMTTDPTVATMVNSGDAKILVDMRTEEGTRAALGGLYPASSLYMRCDTVDAHPDVVQKIATAFVQTLQWIKTHTAEEIAAKMPSQYASAGRDLYVQSIRDSIGMFNGTGLMKSEGAENVLNVLGKYSKNVAPMRDRIDLSKTYTTQFVQEALRANQQ</sequence>
<evidence type="ECO:0000256" key="1">
    <source>
        <dbReference type="ARBA" id="ARBA00004418"/>
    </source>
</evidence>
<proteinExistence type="inferred from homology"/>
<comment type="subcellular location">
    <subcellularLocation>
        <location evidence="1">Periplasm</location>
    </subcellularLocation>
</comment>
<keyword evidence="4" id="KW-0812">Transmembrane</keyword>
<feature type="transmembrane region" description="Helical" evidence="4">
    <location>
        <begin position="17"/>
        <end position="35"/>
    </location>
</feature>
<name>A0ABZ1YNN1_9NOCA</name>
<comment type="similarity">
    <text evidence="2">Belongs to the bacterial solute-binding protein SsuA/TauA family.</text>
</comment>
<keyword evidence="4" id="KW-0472">Membrane</keyword>
<dbReference type="RefSeq" id="WP_327098020.1">
    <property type="nucleotide sequence ID" value="NZ_CP109149.1"/>
</dbReference>
<evidence type="ECO:0000313" key="7">
    <source>
        <dbReference type="Proteomes" id="UP001432062"/>
    </source>
</evidence>
<keyword evidence="7" id="KW-1185">Reference proteome</keyword>
<keyword evidence="3" id="KW-0732">Signal</keyword>
<evidence type="ECO:0000259" key="5">
    <source>
        <dbReference type="Pfam" id="PF09084"/>
    </source>
</evidence>
<dbReference type="PANTHER" id="PTHR30024">
    <property type="entry name" value="ALIPHATIC SULFONATES-BINDING PROTEIN-RELATED"/>
    <property type="match status" value="1"/>
</dbReference>
<gene>
    <name evidence="6" type="ORF">OG563_36435</name>
</gene>
<dbReference type="EMBL" id="CP109441">
    <property type="protein sequence ID" value="WUV44613.1"/>
    <property type="molecule type" value="Genomic_DNA"/>
</dbReference>
<evidence type="ECO:0000256" key="2">
    <source>
        <dbReference type="ARBA" id="ARBA00010742"/>
    </source>
</evidence>
<dbReference type="SUPFAM" id="SSF53850">
    <property type="entry name" value="Periplasmic binding protein-like II"/>
    <property type="match status" value="1"/>
</dbReference>
<dbReference type="InterPro" id="IPR015168">
    <property type="entry name" value="SsuA/THI5"/>
</dbReference>
<protein>
    <submittedName>
        <fullName evidence="6">ABC transporter substrate-binding protein</fullName>
    </submittedName>
</protein>
<evidence type="ECO:0000256" key="4">
    <source>
        <dbReference type="SAM" id="Phobius"/>
    </source>
</evidence>
<organism evidence="6 7">
    <name type="scientific">Nocardia vinacea</name>
    <dbReference type="NCBI Taxonomy" id="96468"/>
    <lineage>
        <taxon>Bacteria</taxon>
        <taxon>Bacillati</taxon>
        <taxon>Actinomycetota</taxon>
        <taxon>Actinomycetes</taxon>
        <taxon>Mycobacteriales</taxon>
        <taxon>Nocardiaceae</taxon>
        <taxon>Nocardia</taxon>
    </lineage>
</organism>
<keyword evidence="4" id="KW-1133">Transmembrane helix</keyword>
<accession>A0ABZ1YNN1</accession>
<evidence type="ECO:0000313" key="6">
    <source>
        <dbReference type="EMBL" id="WUV44613.1"/>
    </source>
</evidence>
<evidence type="ECO:0000256" key="3">
    <source>
        <dbReference type="ARBA" id="ARBA00022729"/>
    </source>
</evidence>
<dbReference type="Proteomes" id="UP001432062">
    <property type="component" value="Chromosome"/>
</dbReference>
<dbReference type="Pfam" id="PF09084">
    <property type="entry name" value="NMT1"/>
    <property type="match status" value="1"/>
</dbReference>
<dbReference type="Gene3D" id="3.40.190.10">
    <property type="entry name" value="Periplasmic binding protein-like II"/>
    <property type="match status" value="2"/>
</dbReference>
<feature type="domain" description="SsuA/THI5-like" evidence="5">
    <location>
        <begin position="67"/>
        <end position="280"/>
    </location>
</feature>
<reference evidence="6" key="1">
    <citation type="submission" date="2022-10" db="EMBL/GenBank/DDBJ databases">
        <title>The complete genomes of actinobacterial strains from the NBC collection.</title>
        <authorList>
            <person name="Joergensen T.S."/>
            <person name="Alvarez Arevalo M."/>
            <person name="Sterndorff E.B."/>
            <person name="Faurdal D."/>
            <person name="Vuksanovic O."/>
            <person name="Mourched A.-S."/>
            <person name="Charusanti P."/>
            <person name="Shaw S."/>
            <person name="Blin K."/>
            <person name="Weber T."/>
        </authorList>
    </citation>
    <scope>NUCLEOTIDE SEQUENCE</scope>
    <source>
        <strain evidence="6">NBC_01482</strain>
    </source>
</reference>